<dbReference type="STRING" id="1280514.AXFE_05270"/>
<dbReference type="PANTHER" id="PTHR10916">
    <property type="entry name" value="60S RIBOSOMAL PROTEIN L35/50S RIBOSOMAL PROTEIN L29"/>
    <property type="match status" value="1"/>
</dbReference>
<dbReference type="PROSITE" id="PS00579">
    <property type="entry name" value="RIBOSOMAL_L29"/>
    <property type="match status" value="1"/>
</dbReference>
<evidence type="ECO:0000313" key="7">
    <source>
        <dbReference type="Proteomes" id="UP000032360"/>
    </source>
</evidence>
<dbReference type="AlphaFoldDB" id="A0A0D8HL43"/>
<protein>
    <recommendedName>
        <fullName evidence="4 5">Large ribosomal subunit protein uL29</fullName>
    </recommendedName>
</protein>
<keyword evidence="7" id="KW-1185">Reference proteome</keyword>
<evidence type="ECO:0000256" key="1">
    <source>
        <dbReference type="ARBA" id="ARBA00009254"/>
    </source>
</evidence>
<dbReference type="GO" id="GO:0003735">
    <property type="term" value="F:structural constituent of ribosome"/>
    <property type="evidence" value="ECO:0007669"/>
    <property type="project" value="InterPro"/>
</dbReference>
<dbReference type="NCBIfam" id="TIGR00012">
    <property type="entry name" value="L29"/>
    <property type="match status" value="1"/>
</dbReference>
<dbReference type="OrthoDB" id="9815192at2"/>
<dbReference type="Pfam" id="PF00831">
    <property type="entry name" value="Ribosomal_L29"/>
    <property type="match status" value="1"/>
</dbReference>
<gene>
    <name evidence="5 6" type="primary">rpmC</name>
    <name evidence="6" type="ORF">AXFE_05270</name>
</gene>
<dbReference type="GO" id="GO:0022625">
    <property type="term" value="C:cytosolic large ribosomal subunit"/>
    <property type="evidence" value="ECO:0007669"/>
    <property type="project" value="TreeGrafter"/>
</dbReference>
<dbReference type="InterPro" id="IPR050063">
    <property type="entry name" value="Ribosomal_protein_uL29"/>
</dbReference>
<dbReference type="FunFam" id="1.10.287.310:FF:000001">
    <property type="entry name" value="50S ribosomal protein L29"/>
    <property type="match status" value="1"/>
</dbReference>
<name>A0A0D8HL43_9ACTN</name>
<dbReference type="InterPro" id="IPR001854">
    <property type="entry name" value="Ribosomal_uL29"/>
</dbReference>
<evidence type="ECO:0000256" key="3">
    <source>
        <dbReference type="ARBA" id="ARBA00023274"/>
    </source>
</evidence>
<organism evidence="6 7">
    <name type="scientific">Acidithrix ferrooxidans</name>
    <dbReference type="NCBI Taxonomy" id="1280514"/>
    <lineage>
        <taxon>Bacteria</taxon>
        <taxon>Bacillati</taxon>
        <taxon>Actinomycetota</taxon>
        <taxon>Acidimicrobiia</taxon>
        <taxon>Acidimicrobiales</taxon>
        <taxon>Acidimicrobiaceae</taxon>
        <taxon>Acidithrix</taxon>
    </lineage>
</organism>
<dbReference type="InterPro" id="IPR018254">
    <property type="entry name" value="Ribosomal_uL29_CS"/>
</dbReference>
<dbReference type="RefSeq" id="WP_052604321.1">
    <property type="nucleotide sequence ID" value="NZ_JXYS01000012.1"/>
</dbReference>
<evidence type="ECO:0000256" key="2">
    <source>
        <dbReference type="ARBA" id="ARBA00022980"/>
    </source>
</evidence>
<evidence type="ECO:0000256" key="4">
    <source>
        <dbReference type="ARBA" id="ARBA00035204"/>
    </source>
</evidence>
<keyword evidence="3 5" id="KW-0687">Ribonucleoprotein</keyword>
<evidence type="ECO:0000256" key="5">
    <source>
        <dbReference type="HAMAP-Rule" id="MF_00374"/>
    </source>
</evidence>
<keyword evidence="2 5" id="KW-0689">Ribosomal protein</keyword>
<proteinExistence type="inferred from homology"/>
<dbReference type="HAMAP" id="MF_00374">
    <property type="entry name" value="Ribosomal_uL29"/>
    <property type="match status" value="1"/>
</dbReference>
<sequence length="68" mass="7824">MSKASELRDFGDQELQERLDENIKELFQLRFDLATAQVANTSRVGLLKREVARIHTIMTERSASSEDK</sequence>
<dbReference type="InterPro" id="IPR036049">
    <property type="entry name" value="Ribosomal_uL29_sf"/>
</dbReference>
<evidence type="ECO:0000313" key="6">
    <source>
        <dbReference type="EMBL" id="KJF18579.1"/>
    </source>
</evidence>
<accession>A0A0D8HL43</accession>
<dbReference type="GO" id="GO:0006412">
    <property type="term" value="P:translation"/>
    <property type="evidence" value="ECO:0007669"/>
    <property type="project" value="UniProtKB-UniRule"/>
</dbReference>
<dbReference type="CDD" id="cd00427">
    <property type="entry name" value="Ribosomal_L29_HIP"/>
    <property type="match status" value="1"/>
</dbReference>
<comment type="caution">
    <text evidence="6">The sequence shown here is derived from an EMBL/GenBank/DDBJ whole genome shotgun (WGS) entry which is preliminary data.</text>
</comment>
<dbReference type="Gene3D" id="1.10.287.310">
    <property type="match status" value="1"/>
</dbReference>
<dbReference type="PANTHER" id="PTHR10916:SF0">
    <property type="entry name" value="LARGE RIBOSOMAL SUBUNIT PROTEIN UL29C"/>
    <property type="match status" value="1"/>
</dbReference>
<dbReference type="SUPFAM" id="SSF46561">
    <property type="entry name" value="Ribosomal protein L29 (L29p)"/>
    <property type="match status" value="1"/>
</dbReference>
<reference evidence="6 7" key="1">
    <citation type="submission" date="2015-01" db="EMBL/GenBank/DDBJ databases">
        <title>Draft genome of the acidophilic iron oxidizer Acidithrix ferrooxidans strain Py-F3.</title>
        <authorList>
            <person name="Poehlein A."/>
            <person name="Eisen S."/>
            <person name="Schloemann M."/>
            <person name="Johnson B.D."/>
            <person name="Daniel R."/>
            <person name="Muehling M."/>
        </authorList>
    </citation>
    <scope>NUCLEOTIDE SEQUENCE [LARGE SCALE GENOMIC DNA]</scope>
    <source>
        <strain evidence="6 7">Py-F3</strain>
    </source>
</reference>
<comment type="similarity">
    <text evidence="1 5">Belongs to the universal ribosomal protein uL29 family.</text>
</comment>
<dbReference type="Proteomes" id="UP000032360">
    <property type="component" value="Unassembled WGS sequence"/>
</dbReference>
<dbReference type="EMBL" id="JXYS01000012">
    <property type="protein sequence ID" value="KJF18579.1"/>
    <property type="molecule type" value="Genomic_DNA"/>
</dbReference>